<evidence type="ECO:0000313" key="9">
    <source>
        <dbReference type="EMBL" id="RKM91106.1"/>
    </source>
</evidence>
<evidence type="ECO:0000256" key="2">
    <source>
        <dbReference type="ARBA" id="ARBA00010792"/>
    </source>
</evidence>
<evidence type="ECO:0000313" key="10">
    <source>
        <dbReference type="Proteomes" id="UP000028058"/>
    </source>
</evidence>
<reference evidence="9 10" key="1">
    <citation type="journal article" date="2014" name="Genome Announc.">
        <title>Draft Genome Sequence of Streptomyces fradiae ATCC 19609, a Strain Highly Sensitive to Antibiotics.</title>
        <authorList>
            <person name="Bekker O.B."/>
            <person name="Klimina K.M."/>
            <person name="Vatlin A.A."/>
            <person name="Zakharevich N.V."/>
            <person name="Kasianov A.S."/>
            <person name="Danilenko V.N."/>
        </authorList>
    </citation>
    <scope>NUCLEOTIDE SEQUENCE [LARGE SCALE GENOMIC DNA]</scope>
    <source>
        <strain evidence="9 10">ATCC 19609</strain>
    </source>
</reference>
<evidence type="ECO:0000256" key="7">
    <source>
        <dbReference type="RuleBase" id="RU367016"/>
    </source>
</evidence>
<dbReference type="InterPro" id="IPR032818">
    <property type="entry name" value="DedA-like"/>
</dbReference>
<name>A0A3R7EJV6_9ACTN</name>
<feature type="transmembrane region" description="Helical" evidence="7">
    <location>
        <begin position="179"/>
        <end position="197"/>
    </location>
</feature>
<gene>
    <name evidence="9" type="ORF">SFRA_030215</name>
</gene>
<dbReference type="PANTHER" id="PTHR30353">
    <property type="entry name" value="INNER MEMBRANE PROTEIN DEDA-RELATED"/>
    <property type="match status" value="1"/>
</dbReference>
<keyword evidence="6 7" id="KW-0472">Membrane</keyword>
<dbReference type="InterPro" id="IPR032816">
    <property type="entry name" value="VTT_dom"/>
</dbReference>
<keyword evidence="4 7" id="KW-0812">Transmembrane</keyword>
<evidence type="ECO:0000256" key="5">
    <source>
        <dbReference type="ARBA" id="ARBA00022989"/>
    </source>
</evidence>
<feature type="domain" description="VTT" evidence="8">
    <location>
        <begin position="41"/>
        <end position="166"/>
    </location>
</feature>
<proteinExistence type="inferred from homology"/>
<feature type="transmembrane region" description="Helical" evidence="7">
    <location>
        <begin position="152"/>
        <end position="173"/>
    </location>
</feature>
<keyword evidence="10" id="KW-1185">Reference proteome</keyword>
<feature type="transmembrane region" description="Helical" evidence="7">
    <location>
        <begin position="22"/>
        <end position="49"/>
    </location>
</feature>
<organism evidence="9 10">
    <name type="scientific">Streptomyces xinghaiensis</name>
    <dbReference type="NCBI Taxonomy" id="1038928"/>
    <lineage>
        <taxon>Bacteria</taxon>
        <taxon>Bacillati</taxon>
        <taxon>Actinomycetota</taxon>
        <taxon>Actinomycetes</taxon>
        <taxon>Kitasatosporales</taxon>
        <taxon>Streptomycetaceae</taxon>
        <taxon>Streptomyces</taxon>
    </lineage>
</organism>
<sequence length="210" mass="22076">MGDLLSWVPATSPQTFVGYPSLFLLVALGSLVPVVPTGALVSSAAAVALHHQLPGLTLPLVFAVAALAAFAGDVLLYWLGLRGVRSDSGSRWLRRLRDRAAPDRLEAARRKLDERGVTVLVVSRLMPAGRIPVMLACLLAKMPLRDFVRGDAPASLAWAGAYLLIGITGGSLFPEPWQGALAAVALALAISAAPAGWRRVRDAGPRDTAS</sequence>
<comment type="similarity">
    <text evidence="2 7">Belongs to the DedA family.</text>
</comment>
<evidence type="ECO:0000256" key="1">
    <source>
        <dbReference type="ARBA" id="ARBA00004651"/>
    </source>
</evidence>
<evidence type="ECO:0000256" key="3">
    <source>
        <dbReference type="ARBA" id="ARBA00022475"/>
    </source>
</evidence>
<dbReference type="Pfam" id="PF09335">
    <property type="entry name" value="VTT_dom"/>
    <property type="match status" value="1"/>
</dbReference>
<evidence type="ECO:0000256" key="6">
    <source>
        <dbReference type="ARBA" id="ARBA00023136"/>
    </source>
</evidence>
<dbReference type="AlphaFoldDB" id="A0A3R7EJV6"/>
<dbReference type="GO" id="GO:0005886">
    <property type="term" value="C:plasma membrane"/>
    <property type="evidence" value="ECO:0007669"/>
    <property type="project" value="UniProtKB-SubCell"/>
</dbReference>
<comment type="subcellular location">
    <subcellularLocation>
        <location evidence="1 7">Cell membrane</location>
        <topology evidence="1 7">Multi-pass membrane protein</topology>
    </subcellularLocation>
</comment>
<dbReference type="EMBL" id="JNAD02000019">
    <property type="protein sequence ID" value="RKM91106.1"/>
    <property type="molecule type" value="Genomic_DNA"/>
</dbReference>
<dbReference type="PANTHER" id="PTHR30353:SF0">
    <property type="entry name" value="TRANSMEMBRANE PROTEIN"/>
    <property type="match status" value="1"/>
</dbReference>
<protein>
    <submittedName>
        <fullName evidence="9">DedA family protein</fullName>
    </submittedName>
</protein>
<keyword evidence="3 7" id="KW-1003">Cell membrane</keyword>
<comment type="caution">
    <text evidence="9">The sequence shown here is derived from an EMBL/GenBank/DDBJ whole genome shotgun (WGS) entry which is preliminary data.</text>
</comment>
<dbReference type="OrthoDB" id="5189166at2"/>
<dbReference type="Proteomes" id="UP000028058">
    <property type="component" value="Unassembled WGS sequence"/>
</dbReference>
<feature type="transmembrane region" description="Helical" evidence="7">
    <location>
        <begin position="56"/>
        <end position="79"/>
    </location>
</feature>
<keyword evidence="5 7" id="KW-1133">Transmembrane helix</keyword>
<accession>A0A3R7EJV6</accession>
<evidence type="ECO:0000256" key="4">
    <source>
        <dbReference type="ARBA" id="ARBA00022692"/>
    </source>
</evidence>
<evidence type="ECO:0000259" key="8">
    <source>
        <dbReference type="Pfam" id="PF09335"/>
    </source>
</evidence>